<dbReference type="GO" id="GO:0046496">
    <property type="term" value="P:nicotinamide nucleotide metabolic process"/>
    <property type="evidence" value="ECO:0007669"/>
    <property type="project" value="UniProtKB-UniRule"/>
</dbReference>
<organism evidence="21 22">
    <name type="scientific">Candidatus Moanibacter tarae</name>
    <dbReference type="NCBI Taxonomy" id="2200854"/>
    <lineage>
        <taxon>Bacteria</taxon>
        <taxon>Pseudomonadati</taxon>
        <taxon>Verrucomicrobiota</taxon>
        <taxon>Opitutia</taxon>
        <taxon>Puniceicoccales</taxon>
        <taxon>Puniceicoccales incertae sedis</taxon>
        <taxon>Candidatus Moanibacter</taxon>
    </lineage>
</organism>
<evidence type="ECO:0000256" key="14">
    <source>
        <dbReference type="ARBA" id="ARBA00025153"/>
    </source>
</evidence>
<comment type="catalytic activity">
    <reaction evidence="16 17 18">
        <text>(6S)-NADPHX + ADP = AMP + phosphate + NADPH + H(+)</text>
        <dbReference type="Rhea" id="RHEA:32235"/>
        <dbReference type="ChEBI" id="CHEBI:15378"/>
        <dbReference type="ChEBI" id="CHEBI:43474"/>
        <dbReference type="ChEBI" id="CHEBI:57783"/>
        <dbReference type="ChEBI" id="CHEBI:64076"/>
        <dbReference type="ChEBI" id="CHEBI:456215"/>
        <dbReference type="ChEBI" id="CHEBI:456216"/>
        <dbReference type="EC" id="4.2.1.136"/>
    </reaction>
</comment>
<comment type="cofactor">
    <cofactor evidence="18">
        <name>K(+)</name>
        <dbReference type="ChEBI" id="CHEBI:29103"/>
    </cofactor>
    <text evidence="18">Binds 1 potassium ion per subunit.</text>
</comment>
<feature type="binding site" evidence="17">
    <location>
        <position position="345"/>
    </location>
    <ligand>
        <name>(6S)-NADPHX</name>
        <dbReference type="ChEBI" id="CHEBI:64076"/>
    </ligand>
</feature>
<dbReference type="Pfam" id="PF03853">
    <property type="entry name" value="YjeF_N"/>
    <property type="match status" value="1"/>
</dbReference>
<evidence type="ECO:0000256" key="9">
    <source>
        <dbReference type="ARBA" id="ARBA00022958"/>
    </source>
</evidence>
<dbReference type="PANTHER" id="PTHR12592:SF0">
    <property type="entry name" value="ATP-DEPENDENT (S)-NAD(P)H-HYDRATE DEHYDRATASE"/>
    <property type="match status" value="1"/>
</dbReference>
<evidence type="ECO:0000313" key="22">
    <source>
        <dbReference type="Proteomes" id="UP000247465"/>
    </source>
</evidence>
<evidence type="ECO:0000256" key="17">
    <source>
        <dbReference type="HAMAP-Rule" id="MF_01965"/>
    </source>
</evidence>
<keyword evidence="7 17" id="KW-0067">ATP-binding</keyword>
<dbReference type="PANTHER" id="PTHR12592">
    <property type="entry name" value="ATP-DEPENDENT (S)-NAD(P)H-HYDRATE DEHYDRATASE FAMILY MEMBER"/>
    <property type="match status" value="1"/>
</dbReference>
<keyword evidence="5 18" id="KW-0479">Metal-binding</keyword>
<comment type="function">
    <text evidence="17">Catalyzes the dehydration of the S-form of NAD(P)HX at the expense of ADP, which is converted to AMP. Together with NAD(P)HX epimerase, which catalyzes the epimerization of the S- and R-forms, the enzyme allows the repair of both epimers of NAD(P)HX, a damaged form of NAD(P)H that is a result of enzymatic or heat-dependent hydration.</text>
</comment>
<keyword evidence="8 17" id="KW-0521">NADP</keyword>
<proteinExistence type="inferred from homology"/>
<dbReference type="PIRSF" id="PIRSF017184">
    <property type="entry name" value="Nnr"/>
    <property type="match status" value="1"/>
</dbReference>
<feature type="binding site" evidence="17">
    <location>
        <position position="274"/>
    </location>
    <ligand>
        <name>(6S)-NADPHX</name>
        <dbReference type="ChEBI" id="CHEBI:64076"/>
    </ligand>
</feature>
<feature type="domain" description="YjeF C-terminal" evidence="19">
    <location>
        <begin position="239"/>
        <end position="520"/>
    </location>
</feature>
<dbReference type="Gene3D" id="3.40.50.10260">
    <property type="entry name" value="YjeF N-terminal domain"/>
    <property type="match status" value="1"/>
</dbReference>
<comment type="catalytic activity">
    <reaction evidence="1 18">
        <text>(6R)-NADHX = (6S)-NADHX</text>
        <dbReference type="Rhea" id="RHEA:32215"/>
        <dbReference type="ChEBI" id="CHEBI:64074"/>
        <dbReference type="ChEBI" id="CHEBI:64075"/>
        <dbReference type="EC" id="5.1.99.6"/>
    </reaction>
</comment>
<comment type="similarity">
    <text evidence="3 18">In the N-terminal section; belongs to the NnrE/AIBP family.</text>
</comment>
<dbReference type="Proteomes" id="UP000247465">
    <property type="component" value="Chromosome"/>
</dbReference>
<keyword evidence="13" id="KW-0511">Multifunctional enzyme</keyword>
<dbReference type="EMBL" id="CP029803">
    <property type="protein sequence ID" value="AWT59332.1"/>
    <property type="molecule type" value="Genomic_DNA"/>
</dbReference>
<comment type="subunit">
    <text evidence="17">Homotetramer.</text>
</comment>
<evidence type="ECO:0000256" key="13">
    <source>
        <dbReference type="ARBA" id="ARBA00023268"/>
    </source>
</evidence>
<evidence type="ECO:0000256" key="11">
    <source>
        <dbReference type="ARBA" id="ARBA00023235"/>
    </source>
</evidence>
<dbReference type="Pfam" id="PF01256">
    <property type="entry name" value="Carb_kinase"/>
    <property type="match status" value="1"/>
</dbReference>
<dbReference type="NCBIfam" id="TIGR00196">
    <property type="entry name" value="yjeF_cterm"/>
    <property type="match status" value="1"/>
</dbReference>
<dbReference type="SUPFAM" id="SSF64153">
    <property type="entry name" value="YjeF N-terminal domain-like"/>
    <property type="match status" value="1"/>
</dbReference>
<evidence type="ECO:0000259" key="20">
    <source>
        <dbReference type="PROSITE" id="PS51385"/>
    </source>
</evidence>
<dbReference type="PROSITE" id="PS51383">
    <property type="entry name" value="YJEF_C_3"/>
    <property type="match status" value="1"/>
</dbReference>
<sequence length="520" mass="56763">MKFIHPILSCVEAQELERRLLNGDEAREWKAMNQAGRSLGIRVLDDFGEIGYFPECGRILVLAGKGHNGGDAILAADEILKAKNKAKVTVALVLGDRGLKPLVRRSVELLLRNWGEQAEVLSWRDNEVERFEKVEWDICLDGIIGMQFQPPLKGIVERCVKWANERCRARLRAAVDLPTGVGDGCSGVRFQADFTYATGILKRPLLEPDCVDNVGRIRYLDIGFFEGDIEQNTGDYVLLSKTLQPVSEFRPSNSDKRSYGHLYLVGGSQRMPGAIQMAVRAAVKSGVGLVTAFVPKSVVAHFSAVIPEAMWVPMPETREGGLGLNGIEKITETIDQASALVVGPGMGKEKETQELITRIASETTVKLGIDADGLQNEVIKVLGKRPKGAGEVVITPHLGEFRRILDNKENTEKKLDLCSFSFCHNVITVLKGRITRISDGDRTIHSFFGGPLLARGGSGDLLAGLVGSMLARPGADGLKATCQAVALHGLACDQLVQRRGAEAIRTTDLLEFLGEAIRCW</sequence>
<feature type="binding site" evidence="17">
    <location>
        <position position="397"/>
    </location>
    <ligand>
        <name>(6S)-NADPHX</name>
        <dbReference type="ChEBI" id="CHEBI:64076"/>
    </ligand>
</feature>
<keyword evidence="11 18" id="KW-0413">Isomerase</keyword>
<comment type="cofactor">
    <cofactor evidence="17">
        <name>Mg(2+)</name>
        <dbReference type="ChEBI" id="CHEBI:18420"/>
    </cofactor>
</comment>
<comment type="function">
    <text evidence="14 18">Bifunctional enzyme that catalyzes the epimerization of the S- and R-forms of NAD(P)HX and the dehydration of the S-form of NAD(P)HX at the expense of ADP, which is converted to AMP. This allows the repair of both epimers of NAD(P)HX, a damaged form of NAD(P)H that is a result of enzymatic or heat-dependent hydration.</text>
</comment>
<feature type="binding site" evidence="17">
    <location>
        <position position="460"/>
    </location>
    <ligand>
        <name>(6S)-NADPHX</name>
        <dbReference type="ChEBI" id="CHEBI:64076"/>
    </ligand>
</feature>
<feature type="binding site" evidence="17">
    <location>
        <begin position="431"/>
        <end position="435"/>
    </location>
    <ligand>
        <name>AMP</name>
        <dbReference type="ChEBI" id="CHEBI:456215"/>
    </ligand>
</feature>
<evidence type="ECO:0000256" key="2">
    <source>
        <dbReference type="ARBA" id="ARBA00000909"/>
    </source>
</evidence>
<evidence type="ECO:0000313" key="21">
    <source>
        <dbReference type="EMBL" id="AWT59332.1"/>
    </source>
</evidence>
<gene>
    <name evidence="21" type="primary">nnr</name>
    <name evidence="17" type="synonym">nnrD</name>
    <name evidence="21" type="ORF">DF168_00517</name>
</gene>
<dbReference type="InterPro" id="IPR036652">
    <property type="entry name" value="YjeF_N_dom_sf"/>
</dbReference>
<dbReference type="HAMAP" id="MF_01965">
    <property type="entry name" value="NADHX_dehydratase"/>
    <property type="match status" value="1"/>
</dbReference>
<reference evidence="21 22" key="1">
    <citation type="submission" date="2018-06" db="EMBL/GenBank/DDBJ databases">
        <title>Draft Genome Sequence of a Novel Marine Bacterium Related to the Verrucomicrobia.</title>
        <authorList>
            <person name="Vosseberg J."/>
            <person name="Martijn J."/>
            <person name="Ettema T.J.G."/>
        </authorList>
    </citation>
    <scope>NUCLEOTIDE SEQUENCE [LARGE SCALE GENOMIC DNA]</scope>
    <source>
        <strain evidence="21">TARA_B100001123</strain>
    </source>
</reference>
<evidence type="ECO:0000256" key="10">
    <source>
        <dbReference type="ARBA" id="ARBA00023027"/>
    </source>
</evidence>
<feature type="domain" description="YjeF N-terminal" evidence="20">
    <location>
        <begin position="13"/>
        <end position="230"/>
    </location>
</feature>
<feature type="binding site" evidence="17">
    <location>
        <position position="459"/>
    </location>
    <ligand>
        <name>AMP</name>
        <dbReference type="ChEBI" id="CHEBI:456215"/>
    </ligand>
</feature>
<dbReference type="SUPFAM" id="SSF53613">
    <property type="entry name" value="Ribokinase-like"/>
    <property type="match status" value="1"/>
</dbReference>
<comment type="similarity">
    <text evidence="17">Belongs to the NnrD/CARKD family.</text>
</comment>
<accession>A0A2Z4ANY8</accession>
<evidence type="ECO:0000256" key="3">
    <source>
        <dbReference type="ARBA" id="ARBA00006001"/>
    </source>
</evidence>
<evidence type="ECO:0000256" key="5">
    <source>
        <dbReference type="ARBA" id="ARBA00022723"/>
    </source>
</evidence>
<keyword evidence="10 17" id="KW-0520">NAD</keyword>
<dbReference type="GO" id="GO:0005524">
    <property type="term" value="F:ATP binding"/>
    <property type="evidence" value="ECO:0007669"/>
    <property type="project" value="UniProtKB-UniRule"/>
</dbReference>
<dbReference type="InterPro" id="IPR029056">
    <property type="entry name" value="Ribokinase-like"/>
</dbReference>
<evidence type="ECO:0000256" key="6">
    <source>
        <dbReference type="ARBA" id="ARBA00022741"/>
    </source>
</evidence>
<name>A0A2Z4ANY8_9BACT</name>
<keyword evidence="9 18" id="KW-0630">Potassium</keyword>
<keyword evidence="6 17" id="KW-0547">Nucleotide-binding</keyword>
<evidence type="ECO:0000256" key="15">
    <source>
        <dbReference type="ARBA" id="ARBA00048238"/>
    </source>
</evidence>
<dbReference type="InterPro" id="IPR000631">
    <property type="entry name" value="CARKD"/>
</dbReference>
<evidence type="ECO:0000256" key="18">
    <source>
        <dbReference type="PIRNR" id="PIRNR017184"/>
    </source>
</evidence>
<evidence type="ECO:0000256" key="7">
    <source>
        <dbReference type="ARBA" id="ARBA00022840"/>
    </source>
</evidence>
<dbReference type="CDD" id="cd01171">
    <property type="entry name" value="YXKO-related"/>
    <property type="match status" value="1"/>
</dbReference>
<dbReference type="AlphaFoldDB" id="A0A2Z4ANY8"/>
<evidence type="ECO:0000256" key="12">
    <source>
        <dbReference type="ARBA" id="ARBA00023239"/>
    </source>
</evidence>
<protein>
    <recommendedName>
        <fullName evidence="17">ADP-dependent (S)-NAD(P)H-hydrate dehydratase</fullName>
        <ecNumber evidence="17">4.2.1.136</ecNumber>
    </recommendedName>
    <alternativeName>
        <fullName evidence="17">ADP-dependent NAD(P)HX dehydratase</fullName>
    </alternativeName>
</protein>
<dbReference type="EC" id="4.2.1.136" evidence="17"/>
<dbReference type="GO" id="GO:0046872">
    <property type="term" value="F:metal ion binding"/>
    <property type="evidence" value="ECO:0007669"/>
    <property type="project" value="UniProtKB-UniRule"/>
</dbReference>
<dbReference type="KEGG" id="mtar:DF168_00517"/>
<dbReference type="InterPro" id="IPR004443">
    <property type="entry name" value="YjeF_N_dom"/>
</dbReference>
<dbReference type="GO" id="GO:0052855">
    <property type="term" value="F:ADP-dependent NAD(P)H-hydrate dehydratase activity"/>
    <property type="evidence" value="ECO:0007669"/>
    <property type="project" value="UniProtKB-UniRule"/>
</dbReference>
<evidence type="ECO:0000259" key="19">
    <source>
        <dbReference type="PROSITE" id="PS51383"/>
    </source>
</evidence>
<comment type="catalytic activity">
    <reaction evidence="15 17 18">
        <text>(6S)-NADHX + ADP = AMP + phosphate + NADH + H(+)</text>
        <dbReference type="Rhea" id="RHEA:32223"/>
        <dbReference type="ChEBI" id="CHEBI:15378"/>
        <dbReference type="ChEBI" id="CHEBI:43474"/>
        <dbReference type="ChEBI" id="CHEBI:57945"/>
        <dbReference type="ChEBI" id="CHEBI:64074"/>
        <dbReference type="ChEBI" id="CHEBI:456215"/>
        <dbReference type="ChEBI" id="CHEBI:456216"/>
        <dbReference type="EC" id="4.2.1.136"/>
    </reaction>
</comment>
<dbReference type="Gene3D" id="3.40.1190.20">
    <property type="match status" value="1"/>
</dbReference>
<evidence type="ECO:0000256" key="1">
    <source>
        <dbReference type="ARBA" id="ARBA00000013"/>
    </source>
</evidence>
<dbReference type="GO" id="GO:0110051">
    <property type="term" value="P:metabolite repair"/>
    <property type="evidence" value="ECO:0007669"/>
    <property type="project" value="TreeGrafter"/>
</dbReference>
<evidence type="ECO:0000256" key="4">
    <source>
        <dbReference type="ARBA" id="ARBA00009524"/>
    </source>
</evidence>
<comment type="similarity">
    <text evidence="4 18">In the C-terminal section; belongs to the NnrD/CARKD family.</text>
</comment>
<dbReference type="PROSITE" id="PS51385">
    <property type="entry name" value="YJEF_N"/>
    <property type="match status" value="1"/>
</dbReference>
<evidence type="ECO:0000256" key="16">
    <source>
        <dbReference type="ARBA" id="ARBA00049209"/>
    </source>
</evidence>
<evidence type="ECO:0000256" key="8">
    <source>
        <dbReference type="ARBA" id="ARBA00022857"/>
    </source>
</evidence>
<keyword evidence="12 17" id="KW-0456">Lyase</keyword>
<dbReference type="InterPro" id="IPR030677">
    <property type="entry name" value="Nnr"/>
</dbReference>
<dbReference type="GO" id="GO:0052856">
    <property type="term" value="F:NAD(P)HX epimerase activity"/>
    <property type="evidence" value="ECO:0007669"/>
    <property type="project" value="UniProtKB-EC"/>
</dbReference>
<comment type="catalytic activity">
    <reaction evidence="2 18">
        <text>(6R)-NADPHX = (6S)-NADPHX</text>
        <dbReference type="Rhea" id="RHEA:32227"/>
        <dbReference type="ChEBI" id="CHEBI:64076"/>
        <dbReference type="ChEBI" id="CHEBI:64077"/>
        <dbReference type="EC" id="5.1.99.6"/>
    </reaction>
</comment>